<accession>A0A3B0XJA7</accession>
<dbReference type="AlphaFoldDB" id="A0A3B0XJA7"/>
<protein>
    <recommendedName>
        <fullName evidence="3">Transmembrane protein</fullName>
    </recommendedName>
</protein>
<reference evidence="2" key="1">
    <citation type="submission" date="2018-06" db="EMBL/GenBank/DDBJ databases">
        <authorList>
            <person name="Zhirakovskaya E."/>
        </authorList>
    </citation>
    <scope>NUCLEOTIDE SEQUENCE</scope>
</reference>
<keyword evidence="1" id="KW-0812">Transmembrane</keyword>
<evidence type="ECO:0000256" key="1">
    <source>
        <dbReference type="SAM" id="Phobius"/>
    </source>
</evidence>
<dbReference type="InterPro" id="IPR025293">
    <property type="entry name" value="YfiR/HmsC-like"/>
</dbReference>
<dbReference type="Pfam" id="PF13689">
    <property type="entry name" value="DUF4154"/>
    <property type="match status" value="1"/>
</dbReference>
<keyword evidence="1" id="KW-1133">Transmembrane helix</keyword>
<dbReference type="EMBL" id="UOFI01000104">
    <property type="protein sequence ID" value="VAW67661.1"/>
    <property type="molecule type" value="Genomic_DNA"/>
</dbReference>
<name>A0A3B0XJA7_9ZZZZ</name>
<feature type="transmembrane region" description="Helical" evidence="1">
    <location>
        <begin position="20"/>
        <end position="40"/>
    </location>
</feature>
<gene>
    <name evidence="2" type="ORF">MNBD_GAMMA09-1487</name>
</gene>
<evidence type="ECO:0000313" key="2">
    <source>
        <dbReference type="EMBL" id="VAW67661.1"/>
    </source>
</evidence>
<organism evidence="2">
    <name type="scientific">hydrothermal vent metagenome</name>
    <dbReference type="NCBI Taxonomy" id="652676"/>
    <lineage>
        <taxon>unclassified sequences</taxon>
        <taxon>metagenomes</taxon>
        <taxon>ecological metagenomes</taxon>
    </lineage>
</organism>
<evidence type="ECO:0008006" key="3">
    <source>
        <dbReference type="Google" id="ProtNLM"/>
    </source>
</evidence>
<keyword evidence="1" id="KW-0472">Membrane</keyword>
<proteinExistence type="predicted"/>
<sequence length="204" mass="22756">MNISHFYKIRSTAPVWSSKLWCKVLLPAVMVFLCTIILSGNAQAIGIDYKIKAAYLYQFTKFTQWPVQQFSDKNTPIRICVLGRSPFGNLLDIFSSKTSQNRSLSIKYLPSLKNILNCHVVFISRSEEKRLTQILHKIAHSPVLTVSDMDDFVRRGGIIGFVPKRKKVGIEINIGASSASGAKLSSKLLEIATLIKNGPETKSP</sequence>